<feature type="non-terminal residue" evidence="1">
    <location>
        <position position="147"/>
    </location>
</feature>
<protein>
    <submittedName>
        <fullName evidence="1">Uncharacterized protein</fullName>
    </submittedName>
</protein>
<dbReference type="EMBL" id="MU273752">
    <property type="protein sequence ID" value="KAI0028442.1"/>
    <property type="molecule type" value="Genomic_DNA"/>
</dbReference>
<evidence type="ECO:0000313" key="1">
    <source>
        <dbReference type="EMBL" id="KAI0028442.1"/>
    </source>
</evidence>
<accession>A0ACB8Q9R3</accession>
<reference evidence="1" key="1">
    <citation type="submission" date="2021-02" db="EMBL/GenBank/DDBJ databases">
        <authorList>
            <consortium name="DOE Joint Genome Institute"/>
            <person name="Ahrendt S."/>
            <person name="Looney B.P."/>
            <person name="Miyauchi S."/>
            <person name="Morin E."/>
            <person name="Drula E."/>
            <person name="Courty P.E."/>
            <person name="Chicoki N."/>
            <person name="Fauchery L."/>
            <person name="Kohler A."/>
            <person name="Kuo A."/>
            <person name="Labutti K."/>
            <person name="Pangilinan J."/>
            <person name="Lipzen A."/>
            <person name="Riley R."/>
            <person name="Andreopoulos W."/>
            <person name="He G."/>
            <person name="Johnson J."/>
            <person name="Barry K.W."/>
            <person name="Grigoriev I.V."/>
            <person name="Nagy L."/>
            <person name="Hibbett D."/>
            <person name="Henrissat B."/>
            <person name="Matheny P.B."/>
            <person name="Labbe J."/>
            <person name="Martin F."/>
        </authorList>
    </citation>
    <scope>NUCLEOTIDE SEQUENCE</scope>
    <source>
        <strain evidence="1">EC-137</strain>
    </source>
</reference>
<proteinExistence type="predicted"/>
<reference evidence="1" key="2">
    <citation type="journal article" date="2022" name="New Phytol.">
        <title>Evolutionary transition to the ectomycorrhizal habit in the genomes of a hyperdiverse lineage of mushroom-forming fungi.</title>
        <authorList>
            <person name="Looney B."/>
            <person name="Miyauchi S."/>
            <person name="Morin E."/>
            <person name="Drula E."/>
            <person name="Courty P.E."/>
            <person name="Kohler A."/>
            <person name="Kuo A."/>
            <person name="LaButti K."/>
            <person name="Pangilinan J."/>
            <person name="Lipzen A."/>
            <person name="Riley R."/>
            <person name="Andreopoulos W."/>
            <person name="He G."/>
            <person name="Johnson J."/>
            <person name="Nolan M."/>
            <person name="Tritt A."/>
            <person name="Barry K.W."/>
            <person name="Grigoriev I.V."/>
            <person name="Nagy L.G."/>
            <person name="Hibbett D."/>
            <person name="Henrissat B."/>
            <person name="Matheny P.B."/>
            <person name="Labbe J."/>
            <person name="Martin F.M."/>
        </authorList>
    </citation>
    <scope>NUCLEOTIDE SEQUENCE</scope>
    <source>
        <strain evidence="1">EC-137</strain>
    </source>
</reference>
<comment type="caution">
    <text evidence="1">The sequence shown here is derived from an EMBL/GenBank/DDBJ whole genome shotgun (WGS) entry which is preliminary data.</text>
</comment>
<gene>
    <name evidence="1" type="ORF">K488DRAFT_31777</name>
</gene>
<feature type="non-terminal residue" evidence="1">
    <location>
        <position position="1"/>
    </location>
</feature>
<keyword evidence="2" id="KW-1185">Reference proteome</keyword>
<name>A0ACB8Q9R3_9AGAM</name>
<evidence type="ECO:0000313" key="2">
    <source>
        <dbReference type="Proteomes" id="UP000814128"/>
    </source>
</evidence>
<sequence length="147" mass="16486">TSRVRNGDVPYENPVMRPPSPAGSINTDYGPDEMDPTDLVPTDREFERKILENLRIDEQTDQEKNNEVGPMLLTFLARLRGVQPGSSEEKALYLSTMAALQRRVQELIEDELVENMMLKGSQVPSDAPNPSGDIDEIMRSIMGRQPS</sequence>
<organism evidence="1 2">
    <name type="scientific">Vararia minispora EC-137</name>
    <dbReference type="NCBI Taxonomy" id="1314806"/>
    <lineage>
        <taxon>Eukaryota</taxon>
        <taxon>Fungi</taxon>
        <taxon>Dikarya</taxon>
        <taxon>Basidiomycota</taxon>
        <taxon>Agaricomycotina</taxon>
        <taxon>Agaricomycetes</taxon>
        <taxon>Russulales</taxon>
        <taxon>Lachnocladiaceae</taxon>
        <taxon>Vararia</taxon>
    </lineage>
</organism>
<dbReference type="Proteomes" id="UP000814128">
    <property type="component" value="Unassembled WGS sequence"/>
</dbReference>